<dbReference type="Proteomes" id="UP000005237">
    <property type="component" value="Unassembled WGS sequence"/>
</dbReference>
<keyword evidence="3" id="KW-1185">Reference proteome</keyword>
<accession>A0A8R1DHF0</accession>
<dbReference type="AlphaFoldDB" id="A0A8R1DHF0"/>
<feature type="compositionally biased region" description="Low complexity" evidence="1">
    <location>
        <begin position="22"/>
        <end position="37"/>
    </location>
</feature>
<organism evidence="2 3">
    <name type="scientific">Caenorhabditis japonica</name>
    <dbReference type="NCBI Taxonomy" id="281687"/>
    <lineage>
        <taxon>Eukaryota</taxon>
        <taxon>Metazoa</taxon>
        <taxon>Ecdysozoa</taxon>
        <taxon>Nematoda</taxon>
        <taxon>Chromadorea</taxon>
        <taxon>Rhabditida</taxon>
        <taxon>Rhabditina</taxon>
        <taxon>Rhabditomorpha</taxon>
        <taxon>Rhabditoidea</taxon>
        <taxon>Rhabditidae</taxon>
        <taxon>Peloderinae</taxon>
        <taxon>Caenorhabditis</taxon>
    </lineage>
</organism>
<protein>
    <submittedName>
        <fullName evidence="2">Uncharacterized protein</fullName>
    </submittedName>
</protein>
<proteinExistence type="predicted"/>
<sequence length="348" mass="39111">MNHDSADEFFLSAELESDLVTSEEGPSSCSTSPSYNSTEDEVDNEVQRILQTPWYDLTADQSEVIHRLVQLTEAHPQMSSADLINSIENSLVELATIRRAESTMFSRFHRSSSKKRAATPPQEHSTIRNIYATVVPLLMTMRLRNYSGSSRACSPDSGVPESPTEFLPAISISGPLQCPPAPRPKRKVRFADEQPVSDNDRAAMYQIEERRKVLLNKLTKVSKVSNRVKALARARPAAFQPRPPISLLGIEPVLVHRRKRQHLVNNLSAVEVLAIKKYEETYFMLSELTVINREEWQLMIESAENAVKHRPTLPRPNWSHFGSASATLLPGIERVEARAHARVVVALE</sequence>
<feature type="region of interest" description="Disordered" evidence="1">
    <location>
        <begin position="18"/>
        <end position="42"/>
    </location>
</feature>
<evidence type="ECO:0000313" key="2">
    <source>
        <dbReference type="EnsemblMetazoa" id="CJA02891.1"/>
    </source>
</evidence>
<evidence type="ECO:0000256" key="1">
    <source>
        <dbReference type="SAM" id="MobiDB-lite"/>
    </source>
</evidence>
<dbReference type="EnsemblMetazoa" id="CJA02891.1">
    <property type="protein sequence ID" value="CJA02891.1"/>
    <property type="gene ID" value="WBGene00122095"/>
</dbReference>
<reference evidence="3" key="1">
    <citation type="submission" date="2010-08" db="EMBL/GenBank/DDBJ databases">
        <authorList>
            <consortium name="Caenorhabditis japonica Sequencing Consortium"/>
            <person name="Wilson R.K."/>
        </authorList>
    </citation>
    <scope>NUCLEOTIDE SEQUENCE [LARGE SCALE GENOMIC DNA]</scope>
    <source>
        <strain evidence="3">DF5081</strain>
    </source>
</reference>
<name>A0A8R1DHF0_CAEJA</name>
<reference evidence="2" key="2">
    <citation type="submission" date="2022-06" db="UniProtKB">
        <authorList>
            <consortium name="EnsemblMetazoa"/>
        </authorList>
    </citation>
    <scope>IDENTIFICATION</scope>
    <source>
        <strain evidence="2">DF5081</strain>
    </source>
</reference>
<evidence type="ECO:0000313" key="3">
    <source>
        <dbReference type="Proteomes" id="UP000005237"/>
    </source>
</evidence>